<accession>A0A9W8GXA3</accession>
<name>A0A9W8GXA3_9FUNG</name>
<dbReference type="PANTHER" id="PTHR17695">
    <property type="entry name" value="SMALL SUBUNIT PROCESSOME COMPONENT 20 HOMOLOG"/>
    <property type="match status" value="1"/>
</dbReference>
<dbReference type="GO" id="GO:0032040">
    <property type="term" value="C:small-subunit processome"/>
    <property type="evidence" value="ECO:0007669"/>
    <property type="project" value="TreeGrafter"/>
</dbReference>
<dbReference type="EMBL" id="JANBUH010000075">
    <property type="protein sequence ID" value="KAJ2755150.1"/>
    <property type="molecule type" value="Genomic_DNA"/>
</dbReference>
<organism evidence="1 2">
    <name type="scientific">Coemansia pectinata</name>
    <dbReference type="NCBI Taxonomy" id="1052879"/>
    <lineage>
        <taxon>Eukaryota</taxon>
        <taxon>Fungi</taxon>
        <taxon>Fungi incertae sedis</taxon>
        <taxon>Zoopagomycota</taxon>
        <taxon>Kickxellomycotina</taxon>
        <taxon>Kickxellomycetes</taxon>
        <taxon>Kickxellales</taxon>
        <taxon>Kickxellaceae</taxon>
        <taxon>Coemansia</taxon>
    </lineage>
</organism>
<evidence type="ECO:0000313" key="1">
    <source>
        <dbReference type="EMBL" id="KAJ2755150.1"/>
    </source>
</evidence>
<keyword evidence="2" id="KW-1185">Reference proteome</keyword>
<dbReference type="AlphaFoldDB" id="A0A9W8GXA3"/>
<evidence type="ECO:0000313" key="2">
    <source>
        <dbReference type="Proteomes" id="UP001140011"/>
    </source>
</evidence>
<dbReference type="Proteomes" id="UP001140011">
    <property type="component" value="Unassembled WGS sequence"/>
</dbReference>
<proteinExistence type="predicted"/>
<dbReference type="OrthoDB" id="360653at2759"/>
<protein>
    <submittedName>
        <fullName evidence="1">U3 snoRNP protein</fullName>
    </submittedName>
</protein>
<comment type="caution">
    <text evidence="1">The sequence shown here is derived from an EMBL/GenBank/DDBJ whole genome shotgun (WGS) entry which is preliminary data.</text>
</comment>
<gene>
    <name evidence="1" type="primary">UTP20_1</name>
    <name evidence="1" type="ORF">GGI19_001860</name>
</gene>
<dbReference type="PANTHER" id="PTHR17695:SF11">
    <property type="entry name" value="SMALL SUBUNIT PROCESSOME COMPONENT 20 HOMOLOG"/>
    <property type="match status" value="1"/>
</dbReference>
<feature type="non-terminal residue" evidence="1">
    <location>
        <position position="85"/>
    </location>
</feature>
<dbReference type="GO" id="GO:0030686">
    <property type="term" value="C:90S preribosome"/>
    <property type="evidence" value="ECO:0007669"/>
    <property type="project" value="TreeGrafter"/>
</dbReference>
<sequence>MKDTGVAPQLSTSGGANIHRFKSFRQRIDAIEINVARRIERDLDEPDEHGSYFAEAVSKWNELNCTKDYTEFLHRVRAYHQSLAQ</sequence>
<dbReference type="InterPro" id="IPR052575">
    <property type="entry name" value="SSU_processome_comp_20"/>
</dbReference>
<reference evidence="1" key="1">
    <citation type="submission" date="2022-07" db="EMBL/GenBank/DDBJ databases">
        <title>Phylogenomic reconstructions and comparative analyses of Kickxellomycotina fungi.</title>
        <authorList>
            <person name="Reynolds N.K."/>
            <person name="Stajich J.E."/>
            <person name="Barry K."/>
            <person name="Grigoriev I.V."/>
            <person name="Crous P."/>
            <person name="Smith M.E."/>
        </authorList>
    </citation>
    <scope>NUCLEOTIDE SEQUENCE</scope>
    <source>
        <strain evidence="1">BCRC 34297</strain>
    </source>
</reference>